<dbReference type="EMBL" id="FNCJ01000007">
    <property type="protein sequence ID" value="SDH13408.1"/>
    <property type="molecule type" value="Genomic_DNA"/>
</dbReference>
<evidence type="ECO:0000256" key="2">
    <source>
        <dbReference type="ARBA" id="ARBA00023015"/>
    </source>
</evidence>
<dbReference type="InterPro" id="IPR000847">
    <property type="entry name" value="LysR_HTH_N"/>
</dbReference>
<keyword evidence="3 6" id="KW-0238">DNA-binding</keyword>
<organism evidence="6 7">
    <name type="scientific">Paraburkholderia phenazinium</name>
    <dbReference type="NCBI Taxonomy" id="60549"/>
    <lineage>
        <taxon>Bacteria</taxon>
        <taxon>Pseudomonadati</taxon>
        <taxon>Pseudomonadota</taxon>
        <taxon>Betaproteobacteria</taxon>
        <taxon>Burkholderiales</taxon>
        <taxon>Burkholderiaceae</taxon>
        <taxon>Paraburkholderia</taxon>
    </lineage>
</organism>
<comment type="similarity">
    <text evidence="1">Belongs to the LysR transcriptional regulatory family.</text>
</comment>
<keyword evidence="2" id="KW-0805">Transcription regulation</keyword>
<dbReference type="PROSITE" id="PS50931">
    <property type="entry name" value="HTH_LYSR"/>
    <property type="match status" value="1"/>
</dbReference>
<dbReference type="PRINTS" id="PR00039">
    <property type="entry name" value="HTHLYSR"/>
</dbReference>
<dbReference type="OrthoDB" id="5525645at2"/>
<dbReference type="Gene3D" id="3.40.190.290">
    <property type="match status" value="1"/>
</dbReference>
<dbReference type="SUPFAM" id="SSF53850">
    <property type="entry name" value="Periplasmic binding protein-like II"/>
    <property type="match status" value="1"/>
</dbReference>
<dbReference type="Pfam" id="PF03466">
    <property type="entry name" value="LysR_substrate"/>
    <property type="match status" value="1"/>
</dbReference>
<keyword evidence="4" id="KW-0804">Transcription</keyword>
<dbReference type="GO" id="GO:0043565">
    <property type="term" value="F:sequence-specific DNA binding"/>
    <property type="evidence" value="ECO:0007669"/>
    <property type="project" value="TreeGrafter"/>
</dbReference>
<evidence type="ECO:0000256" key="3">
    <source>
        <dbReference type="ARBA" id="ARBA00023125"/>
    </source>
</evidence>
<dbReference type="CDD" id="cd08474">
    <property type="entry name" value="PBP2_CrgA_like_5"/>
    <property type="match status" value="1"/>
</dbReference>
<dbReference type="Proteomes" id="UP000199706">
    <property type="component" value="Unassembled WGS sequence"/>
</dbReference>
<dbReference type="PANTHER" id="PTHR30537:SF1">
    <property type="entry name" value="HTH-TYPE TRANSCRIPTIONAL REGULATOR PGRR"/>
    <property type="match status" value="1"/>
</dbReference>
<evidence type="ECO:0000259" key="5">
    <source>
        <dbReference type="PROSITE" id="PS50931"/>
    </source>
</evidence>
<evidence type="ECO:0000256" key="1">
    <source>
        <dbReference type="ARBA" id="ARBA00009437"/>
    </source>
</evidence>
<reference evidence="6 7" key="1">
    <citation type="submission" date="2016-10" db="EMBL/GenBank/DDBJ databases">
        <authorList>
            <person name="de Groot N.N."/>
        </authorList>
    </citation>
    <scope>NUCLEOTIDE SEQUENCE [LARGE SCALE GENOMIC DNA]</scope>
    <source>
        <strain evidence="6 7">LMG 2247</strain>
    </source>
</reference>
<dbReference type="Gene3D" id="1.10.10.10">
    <property type="entry name" value="Winged helix-like DNA-binding domain superfamily/Winged helix DNA-binding domain"/>
    <property type="match status" value="1"/>
</dbReference>
<dbReference type="PANTHER" id="PTHR30537">
    <property type="entry name" value="HTH-TYPE TRANSCRIPTIONAL REGULATOR"/>
    <property type="match status" value="1"/>
</dbReference>
<sequence length="310" mass="33994">MQKAGLSELTVFVAIAHQGSFSAAARHLGVSPSALSHALRALEARLGVRLFNRTTRSVALTEAGERFLRRVGPAIADLDEAVSEASSTRDRPSGVVRISASESAAKPLVRSVLPDFLARYPDIHVEIVVDTRLVDIVADGFDAGIRVLQDVPRDMIAVRFGQDMRFVAVASPEYLRQHPAPQAPHDLAQHRCIRFRFESGALYRWDLERRGKSASIDVDGPMTLGNLNLMIEAALNGIGIAWVPDYVAAEHILSGRLVPLLADWSPSFPGLCLYYPANRHPPTALRLFAQAVRDWAENNANVAPSARRKR</sequence>
<dbReference type="Pfam" id="PF00126">
    <property type="entry name" value="HTH_1"/>
    <property type="match status" value="1"/>
</dbReference>
<evidence type="ECO:0000313" key="6">
    <source>
        <dbReference type="EMBL" id="SDH13408.1"/>
    </source>
</evidence>
<evidence type="ECO:0000256" key="4">
    <source>
        <dbReference type="ARBA" id="ARBA00023163"/>
    </source>
</evidence>
<dbReference type="InterPro" id="IPR058163">
    <property type="entry name" value="LysR-type_TF_proteobact-type"/>
</dbReference>
<protein>
    <submittedName>
        <fullName evidence="6">DNA-binding transcriptional regulator, LysR family</fullName>
    </submittedName>
</protein>
<proteinExistence type="inferred from homology"/>
<gene>
    <name evidence="6" type="ORF">SAMN05216466_107220</name>
</gene>
<accession>A0A1G7ZXI6</accession>
<dbReference type="GO" id="GO:0003700">
    <property type="term" value="F:DNA-binding transcription factor activity"/>
    <property type="evidence" value="ECO:0007669"/>
    <property type="project" value="InterPro"/>
</dbReference>
<evidence type="ECO:0000313" key="7">
    <source>
        <dbReference type="Proteomes" id="UP000199706"/>
    </source>
</evidence>
<feature type="domain" description="HTH lysR-type" evidence="5">
    <location>
        <begin position="6"/>
        <end position="61"/>
    </location>
</feature>
<dbReference type="RefSeq" id="WP_090685856.1">
    <property type="nucleotide sequence ID" value="NZ_CADERL010000025.1"/>
</dbReference>
<dbReference type="InterPro" id="IPR005119">
    <property type="entry name" value="LysR_subst-bd"/>
</dbReference>
<dbReference type="InterPro" id="IPR036388">
    <property type="entry name" value="WH-like_DNA-bd_sf"/>
</dbReference>
<dbReference type="FunFam" id="1.10.10.10:FF:000001">
    <property type="entry name" value="LysR family transcriptional regulator"/>
    <property type="match status" value="1"/>
</dbReference>
<dbReference type="SUPFAM" id="SSF46785">
    <property type="entry name" value="Winged helix' DNA-binding domain"/>
    <property type="match status" value="1"/>
</dbReference>
<dbReference type="AlphaFoldDB" id="A0A1G7ZXI6"/>
<dbReference type="InterPro" id="IPR036390">
    <property type="entry name" value="WH_DNA-bd_sf"/>
</dbReference>
<dbReference type="GO" id="GO:0006351">
    <property type="term" value="P:DNA-templated transcription"/>
    <property type="evidence" value="ECO:0007669"/>
    <property type="project" value="TreeGrafter"/>
</dbReference>
<name>A0A1G7ZXI6_9BURK</name>